<dbReference type="Proteomes" id="UP000325081">
    <property type="component" value="Unassembled WGS sequence"/>
</dbReference>
<dbReference type="EMBL" id="BKCP01008164">
    <property type="protein sequence ID" value="GER48031.1"/>
    <property type="molecule type" value="Genomic_DNA"/>
</dbReference>
<comment type="caution">
    <text evidence="1">The sequence shown here is derived from an EMBL/GenBank/DDBJ whole genome shotgun (WGS) entry which is preliminary data.</text>
</comment>
<feature type="non-terminal residue" evidence="1">
    <location>
        <position position="100"/>
    </location>
</feature>
<proteinExistence type="predicted"/>
<gene>
    <name evidence="1" type="ORF">STAS_25187</name>
</gene>
<accession>A0A5A7QVY6</accession>
<evidence type="ECO:0000313" key="2">
    <source>
        <dbReference type="Proteomes" id="UP000325081"/>
    </source>
</evidence>
<reference evidence="2" key="1">
    <citation type="journal article" date="2019" name="Curr. Biol.">
        <title>Genome Sequence of Striga asiatica Provides Insight into the Evolution of Plant Parasitism.</title>
        <authorList>
            <person name="Yoshida S."/>
            <person name="Kim S."/>
            <person name="Wafula E.K."/>
            <person name="Tanskanen J."/>
            <person name="Kim Y.M."/>
            <person name="Honaas L."/>
            <person name="Yang Z."/>
            <person name="Spallek T."/>
            <person name="Conn C.E."/>
            <person name="Ichihashi Y."/>
            <person name="Cheong K."/>
            <person name="Cui S."/>
            <person name="Der J.P."/>
            <person name="Gundlach H."/>
            <person name="Jiao Y."/>
            <person name="Hori C."/>
            <person name="Ishida J.K."/>
            <person name="Kasahara H."/>
            <person name="Kiba T."/>
            <person name="Kim M.S."/>
            <person name="Koo N."/>
            <person name="Laohavisit A."/>
            <person name="Lee Y.H."/>
            <person name="Lumba S."/>
            <person name="McCourt P."/>
            <person name="Mortimer J.C."/>
            <person name="Mutuku J.M."/>
            <person name="Nomura T."/>
            <person name="Sasaki-Sekimoto Y."/>
            <person name="Seto Y."/>
            <person name="Wang Y."/>
            <person name="Wakatake T."/>
            <person name="Sakakibara H."/>
            <person name="Demura T."/>
            <person name="Yamaguchi S."/>
            <person name="Yoneyama K."/>
            <person name="Manabe R.I."/>
            <person name="Nelson D.C."/>
            <person name="Schulman A.H."/>
            <person name="Timko M.P."/>
            <person name="dePamphilis C.W."/>
            <person name="Choi D."/>
            <person name="Shirasu K."/>
        </authorList>
    </citation>
    <scope>NUCLEOTIDE SEQUENCE [LARGE SCALE GENOMIC DNA]</scope>
    <source>
        <strain evidence="2">cv. UVA1</strain>
    </source>
</reference>
<keyword evidence="2" id="KW-1185">Reference proteome</keyword>
<protein>
    <submittedName>
        <fullName evidence="1">Proliferating cell nuclear antigen</fullName>
    </submittedName>
</protein>
<sequence length="100" mass="11461">MQISWKTWPQWSFLPEPNPSKQTVHSRPLPVTTVGIWLTMDTPSEVDFSGIVKAKSRSNNSSMAVNTTSSRRRKFDVNRQFLDFFLVSKKGDSELLFITP</sequence>
<dbReference type="AlphaFoldDB" id="A0A5A7QVY6"/>
<evidence type="ECO:0000313" key="1">
    <source>
        <dbReference type="EMBL" id="GER48031.1"/>
    </source>
</evidence>
<name>A0A5A7QVY6_STRAF</name>
<organism evidence="1 2">
    <name type="scientific">Striga asiatica</name>
    <name type="common">Asiatic witchweed</name>
    <name type="synonym">Buchnera asiatica</name>
    <dbReference type="NCBI Taxonomy" id="4170"/>
    <lineage>
        <taxon>Eukaryota</taxon>
        <taxon>Viridiplantae</taxon>
        <taxon>Streptophyta</taxon>
        <taxon>Embryophyta</taxon>
        <taxon>Tracheophyta</taxon>
        <taxon>Spermatophyta</taxon>
        <taxon>Magnoliopsida</taxon>
        <taxon>eudicotyledons</taxon>
        <taxon>Gunneridae</taxon>
        <taxon>Pentapetalae</taxon>
        <taxon>asterids</taxon>
        <taxon>lamiids</taxon>
        <taxon>Lamiales</taxon>
        <taxon>Orobanchaceae</taxon>
        <taxon>Buchnereae</taxon>
        <taxon>Striga</taxon>
    </lineage>
</organism>